<feature type="transmembrane region" description="Helical" evidence="1">
    <location>
        <begin position="97"/>
        <end position="128"/>
    </location>
</feature>
<evidence type="ECO:0000256" key="1">
    <source>
        <dbReference type="SAM" id="Phobius"/>
    </source>
</evidence>
<sequence>MARLRTLQDLFKRYRRPGDLVFAAAFLAFALFLAANLGTQVAWTSGGKLVAQPAFWPLVSILGMVLFAALHFLGSLCSERIHGRWQEVWFWLRSVEYAAWFMAYVLLVPWLGYLPSTVIFCAALALRAAYPPKMIGWAALSGVAVVVIFKAFLQVRVPGGEVYEYLPAALRSFMLTYL</sequence>
<dbReference type="AlphaFoldDB" id="A0A365U690"/>
<dbReference type="Proteomes" id="UP000253370">
    <property type="component" value="Unassembled WGS sequence"/>
</dbReference>
<dbReference type="InterPro" id="IPR009936">
    <property type="entry name" value="DUF1468"/>
</dbReference>
<comment type="caution">
    <text evidence="3">The sequence shown here is derived from an EMBL/GenBank/DDBJ whole genome shotgun (WGS) entry which is preliminary data.</text>
</comment>
<accession>A0A365U690</accession>
<gene>
    <name evidence="3" type="ORF">DRV85_17065</name>
</gene>
<keyword evidence="1" id="KW-0472">Membrane</keyword>
<organism evidence="3 4">
    <name type="scientific">Rhodosalinus halophilus</name>
    <dbReference type="NCBI Taxonomy" id="2259333"/>
    <lineage>
        <taxon>Bacteria</taxon>
        <taxon>Pseudomonadati</taxon>
        <taxon>Pseudomonadota</taxon>
        <taxon>Alphaproteobacteria</taxon>
        <taxon>Rhodobacterales</taxon>
        <taxon>Paracoccaceae</taxon>
        <taxon>Rhodosalinus</taxon>
    </lineage>
</organism>
<evidence type="ECO:0000313" key="3">
    <source>
        <dbReference type="EMBL" id="RBI83156.1"/>
    </source>
</evidence>
<proteinExistence type="predicted"/>
<feature type="transmembrane region" description="Helical" evidence="1">
    <location>
        <begin position="20"/>
        <end position="43"/>
    </location>
</feature>
<feature type="transmembrane region" description="Helical" evidence="1">
    <location>
        <begin position="134"/>
        <end position="153"/>
    </location>
</feature>
<keyword evidence="4" id="KW-1185">Reference proteome</keyword>
<dbReference type="OrthoDB" id="8454209at2"/>
<dbReference type="RefSeq" id="WP_113290689.1">
    <property type="nucleotide sequence ID" value="NZ_QNTQ01000021.1"/>
</dbReference>
<keyword evidence="1" id="KW-1133">Transmembrane helix</keyword>
<reference evidence="3 4" key="1">
    <citation type="submission" date="2018-07" db="EMBL/GenBank/DDBJ databases">
        <title>Rhodosalinus sp. strain E84T genomic sequence and assembly.</title>
        <authorList>
            <person name="Liu Z.-W."/>
            <person name="Lu D.-C."/>
        </authorList>
    </citation>
    <scope>NUCLEOTIDE SEQUENCE [LARGE SCALE GENOMIC DNA]</scope>
    <source>
        <strain evidence="3 4">E84</strain>
    </source>
</reference>
<feature type="transmembrane region" description="Helical" evidence="1">
    <location>
        <begin position="55"/>
        <end position="76"/>
    </location>
</feature>
<evidence type="ECO:0000259" key="2">
    <source>
        <dbReference type="Pfam" id="PF07331"/>
    </source>
</evidence>
<dbReference type="EMBL" id="QNTQ01000021">
    <property type="protein sequence ID" value="RBI83156.1"/>
    <property type="molecule type" value="Genomic_DNA"/>
</dbReference>
<name>A0A365U690_9RHOB</name>
<evidence type="ECO:0000313" key="4">
    <source>
        <dbReference type="Proteomes" id="UP000253370"/>
    </source>
</evidence>
<keyword evidence="1" id="KW-0812">Transmembrane</keyword>
<dbReference type="Pfam" id="PF07331">
    <property type="entry name" value="TctB"/>
    <property type="match status" value="1"/>
</dbReference>
<feature type="domain" description="DUF1468" evidence="2">
    <location>
        <begin position="21"/>
        <end position="158"/>
    </location>
</feature>
<protein>
    <submittedName>
        <fullName evidence="3">Tripartite tricarboxylate transporter TctB family protein</fullName>
    </submittedName>
</protein>